<evidence type="ECO:0000313" key="3">
    <source>
        <dbReference type="Proteomes" id="UP001595945"/>
    </source>
</evidence>
<dbReference type="GeneID" id="73045399"/>
<organism evidence="2 3">
    <name type="scientific">Halorussus aquaticus</name>
    <dbReference type="NCBI Taxonomy" id="2953748"/>
    <lineage>
        <taxon>Archaea</taxon>
        <taxon>Methanobacteriati</taxon>
        <taxon>Methanobacteriota</taxon>
        <taxon>Stenosarchaea group</taxon>
        <taxon>Halobacteria</taxon>
        <taxon>Halobacteriales</taxon>
        <taxon>Haladaptataceae</taxon>
        <taxon>Halorussus</taxon>
    </lineage>
</organism>
<feature type="compositionally biased region" description="Basic and acidic residues" evidence="1">
    <location>
        <begin position="115"/>
        <end position="132"/>
    </location>
</feature>
<feature type="compositionally biased region" description="Acidic residues" evidence="1">
    <location>
        <begin position="209"/>
        <end position="236"/>
    </location>
</feature>
<dbReference type="AlphaFoldDB" id="A0ABD5PYS9"/>
<evidence type="ECO:0000313" key="2">
    <source>
        <dbReference type="EMBL" id="MFC4823548.1"/>
    </source>
</evidence>
<name>A0ABD5PYS9_9EURY</name>
<accession>A0ABD5PYS9</accession>
<reference evidence="2 3" key="1">
    <citation type="journal article" date="2019" name="Int. J. Syst. Evol. Microbiol.">
        <title>The Global Catalogue of Microorganisms (GCM) 10K type strain sequencing project: providing services to taxonomists for standard genome sequencing and annotation.</title>
        <authorList>
            <consortium name="The Broad Institute Genomics Platform"/>
            <consortium name="The Broad Institute Genome Sequencing Center for Infectious Disease"/>
            <person name="Wu L."/>
            <person name="Ma J."/>
        </authorList>
    </citation>
    <scope>NUCLEOTIDE SEQUENCE [LARGE SCALE GENOMIC DNA]</scope>
    <source>
        <strain evidence="2 3">XZYJ18</strain>
    </source>
</reference>
<evidence type="ECO:0000256" key="1">
    <source>
        <dbReference type="SAM" id="MobiDB-lite"/>
    </source>
</evidence>
<proteinExistence type="predicted"/>
<sequence>MSSSNAASETADRSGNDLAGRVGTLAETVGPKLARHAGSGDLALASGVVSLLRAARTFLKGNRKRGVRQLLGGLFWVGVALAQRRSGGADDSGGSRGSSERRSGTDVSEVADTSPHVEDAVEPGGRDTDHATGESVVDTTDADVEESDTAPEVGASPDAAGDVDDEDVDQRDVAESTPIEDAAETGDEDETEFQSDGDTETKSGSRDEAETESDSVSEDEGTASSADAEDEEAATEADERVETTSGE</sequence>
<keyword evidence="3" id="KW-1185">Reference proteome</keyword>
<dbReference type="Proteomes" id="UP001595945">
    <property type="component" value="Unassembled WGS sequence"/>
</dbReference>
<feature type="compositionally biased region" description="Basic and acidic residues" evidence="1">
    <location>
        <begin position="237"/>
        <end position="247"/>
    </location>
</feature>
<feature type="compositionally biased region" description="Acidic residues" evidence="1">
    <location>
        <begin position="181"/>
        <end position="198"/>
    </location>
</feature>
<feature type="region of interest" description="Disordered" evidence="1">
    <location>
        <begin position="85"/>
        <end position="247"/>
    </location>
</feature>
<protein>
    <submittedName>
        <fullName evidence="2">Uncharacterized protein</fullName>
    </submittedName>
</protein>
<feature type="compositionally biased region" description="Basic and acidic residues" evidence="1">
    <location>
        <begin position="199"/>
        <end position="208"/>
    </location>
</feature>
<gene>
    <name evidence="2" type="ORF">ACFO9K_04670</name>
</gene>
<feature type="compositionally biased region" description="Acidic residues" evidence="1">
    <location>
        <begin position="140"/>
        <end position="149"/>
    </location>
</feature>
<dbReference type="EMBL" id="JBHSHT010000001">
    <property type="protein sequence ID" value="MFC4823548.1"/>
    <property type="molecule type" value="Genomic_DNA"/>
</dbReference>
<dbReference type="RefSeq" id="WP_254266986.1">
    <property type="nucleotide sequence ID" value="NZ_CP100400.1"/>
</dbReference>
<comment type="caution">
    <text evidence="2">The sequence shown here is derived from an EMBL/GenBank/DDBJ whole genome shotgun (WGS) entry which is preliminary data.</text>
</comment>